<feature type="compositionally biased region" description="Basic and acidic residues" evidence="1">
    <location>
        <begin position="162"/>
        <end position="171"/>
    </location>
</feature>
<evidence type="ECO:0000313" key="3">
    <source>
        <dbReference type="Proteomes" id="UP001142489"/>
    </source>
</evidence>
<evidence type="ECO:0000256" key="1">
    <source>
        <dbReference type="SAM" id="MobiDB-lite"/>
    </source>
</evidence>
<feature type="region of interest" description="Disordered" evidence="1">
    <location>
        <begin position="157"/>
        <end position="189"/>
    </location>
</feature>
<sequence length="202" mass="21852">MSEMEMALMAPVKLFVKPATKFPVAKAVTLDPREATFSWIRQGTKGETALQGYGLKQTVCLQTSFVHGGEEISVMGAGQDLVIFEEVAVPFTEEDNSISVRLLAQIFFTGQVAFNRGLSSSSGTGICASSLSQLDRSQCHSTCCGCYEAHAVAPVSGTGAAGDEKDSEKRSSASVVPFERTDDDAAENRRLETWSEQKWLLR</sequence>
<comment type="caution">
    <text evidence="2">The sequence shown here is derived from an EMBL/GenBank/DDBJ whole genome shotgun (WGS) entry which is preliminary data.</text>
</comment>
<protein>
    <submittedName>
        <fullName evidence="2">Uncharacterized protein</fullName>
    </submittedName>
</protein>
<name>A0A9Q1AQ12_9SAUR</name>
<gene>
    <name evidence="2" type="ORF">JRQ81_012256</name>
</gene>
<dbReference type="Proteomes" id="UP001142489">
    <property type="component" value="Unassembled WGS sequence"/>
</dbReference>
<dbReference type="EMBL" id="JAPFRF010000024">
    <property type="protein sequence ID" value="KAJ7303314.1"/>
    <property type="molecule type" value="Genomic_DNA"/>
</dbReference>
<dbReference type="AlphaFoldDB" id="A0A9Q1AQ12"/>
<organism evidence="2 3">
    <name type="scientific">Phrynocephalus forsythii</name>
    <dbReference type="NCBI Taxonomy" id="171643"/>
    <lineage>
        <taxon>Eukaryota</taxon>
        <taxon>Metazoa</taxon>
        <taxon>Chordata</taxon>
        <taxon>Craniata</taxon>
        <taxon>Vertebrata</taxon>
        <taxon>Euteleostomi</taxon>
        <taxon>Lepidosauria</taxon>
        <taxon>Squamata</taxon>
        <taxon>Bifurcata</taxon>
        <taxon>Unidentata</taxon>
        <taxon>Episquamata</taxon>
        <taxon>Toxicofera</taxon>
        <taxon>Iguania</taxon>
        <taxon>Acrodonta</taxon>
        <taxon>Agamidae</taxon>
        <taxon>Agaminae</taxon>
        <taxon>Phrynocephalus</taxon>
    </lineage>
</organism>
<proteinExistence type="predicted"/>
<accession>A0A9Q1AQ12</accession>
<evidence type="ECO:0000313" key="2">
    <source>
        <dbReference type="EMBL" id="KAJ7303314.1"/>
    </source>
</evidence>
<reference evidence="2" key="1">
    <citation type="journal article" date="2023" name="DNA Res.">
        <title>Chromosome-level genome assembly of Phrynocephalus forsythii using third-generation DNA sequencing and Hi-C analysis.</title>
        <authorList>
            <person name="Qi Y."/>
            <person name="Zhao W."/>
            <person name="Zhao Y."/>
            <person name="Niu C."/>
            <person name="Cao S."/>
            <person name="Zhang Y."/>
        </authorList>
    </citation>
    <scope>NUCLEOTIDE SEQUENCE</scope>
    <source>
        <tissue evidence="2">Muscle</tissue>
    </source>
</reference>
<keyword evidence="3" id="KW-1185">Reference proteome</keyword>